<dbReference type="InterPro" id="IPR004843">
    <property type="entry name" value="Calcineurin-like_PHP"/>
</dbReference>
<sequence length="253" mass="28466">MRLFAVSDLHVDYPDNAQWVQSLSRWDYRDDALILAGDISHRPQLLGACLGELAARFARVLFVPGNHDLWVLGEDPGKTSLDKLDEVRRLAHEHGATTRAWRHGGTLVAPLLGWYDHGFAEPGEELKQMWMDYRACRWPPGYDAARIAAHLAALDPLPPREGVDRTITVSHFLPRLDLIPDYVPARHRILDPVLGSAGIERRLRALGADLHVYGHSHINRDVVLDGVRYVNNAFGYPQETGIAARRLLCVEEI</sequence>
<organism evidence="2 3">
    <name type="scientific">Lysobacter enzymogenes</name>
    <dbReference type="NCBI Taxonomy" id="69"/>
    <lineage>
        <taxon>Bacteria</taxon>
        <taxon>Pseudomonadati</taxon>
        <taxon>Pseudomonadota</taxon>
        <taxon>Gammaproteobacteria</taxon>
        <taxon>Lysobacterales</taxon>
        <taxon>Lysobacteraceae</taxon>
        <taxon>Lysobacter</taxon>
    </lineage>
</organism>
<dbReference type="PANTHER" id="PTHR36492">
    <property type="match status" value="1"/>
</dbReference>
<dbReference type="EMBL" id="AP014940">
    <property type="protein sequence ID" value="BAV98072.1"/>
    <property type="molecule type" value="Genomic_DNA"/>
</dbReference>
<reference evidence="2 3" key="1">
    <citation type="journal article" date="2017" name="DNA Res.">
        <title>Complete genome sequence and expression profile of the commercial lytic enzyme producer Lysobacter enzymogenes M497-1.</title>
        <authorList>
            <person name="Takami H."/>
            <person name="Toyoda A."/>
            <person name="Uchiyama I."/>
            <person name="Itoh T."/>
            <person name="Takaki Y."/>
            <person name="Arai W."/>
            <person name="Nishi S."/>
            <person name="Kawai M."/>
            <person name="Shinya K."/>
            <person name="Ikeda H."/>
        </authorList>
    </citation>
    <scope>NUCLEOTIDE SEQUENCE [LARGE SCALE GENOMIC DNA]</scope>
    <source>
        <strain evidence="2 3">M497-1</strain>
    </source>
</reference>
<dbReference type="InterPro" id="IPR029052">
    <property type="entry name" value="Metallo-depent_PP-like"/>
</dbReference>
<dbReference type="RefSeq" id="WP_096378569.1">
    <property type="nucleotide sequence ID" value="NZ_AP014940.1"/>
</dbReference>
<dbReference type="GeneID" id="83064432"/>
<dbReference type="Proteomes" id="UP000218824">
    <property type="component" value="Chromosome"/>
</dbReference>
<dbReference type="GO" id="GO:0016787">
    <property type="term" value="F:hydrolase activity"/>
    <property type="evidence" value="ECO:0007669"/>
    <property type="project" value="InterPro"/>
</dbReference>
<dbReference type="Gene3D" id="3.60.21.10">
    <property type="match status" value="1"/>
</dbReference>
<protein>
    <submittedName>
        <fullName evidence="2">Metallophosphoesterase</fullName>
    </submittedName>
</protein>
<accession>A0AAU9AIW3</accession>
<feature type="domain" description="Calcineurin-like phosphoesterase" evidence="1">
    <location>
        <begin position="1"/>
        <end position="218"/>
    </location>
</feature>
<dbReference type="AlphaFoldDB" id="A0AAU9AIW3"/>
<proteinExistence type="predicted"/>
<evidence type="ECO:0000313" key="3">
    <source>
        <dbReference type="Proteomes" id="UP000218824"/>
    </source>
</evidence>
<dbReference type="PANTHER" id="PTHR36492:SF2">
    <property type="entry name" value="[ACYL-CARRIER-PROTEIN] PHOSPHODIESTERASE PPTH"/>
    <property type="match status" value="1"/>
</dbReference>
<name>A0AAU9AIW3_LYSEN</name>
<dbReference type="Pfam" id="PF00149">
    <property type="entry name" value="Metallophos"/>
    <property type="match status" value="1"/>
</dbReference>
<evidence type="ECO:0000313" key="2">
    <source>
        <dbReference type="EMBL" id="BAV98072.1"/>
    </source>
</evidence>
<gene>
    <name evidence="2" type="ORF">LEN_2585</name>
</gene>
<dbReference type="InterPro" id="IPR052963">
    <property type="entry name" value="Pantetheine_PDE"/>
</dbReference>
<dbReference type="KEGG" id="lem:LEN_2585"/>
<evidence type="ECO:0000259" key="1">
    <source>
        <dbReference type="Pfam" id="PF00149"/>
    </source>
</evidence>
<dbReference type="SUPFAM" id="SSF56300">
    <property type="entry name" value="Metallo-dependent phosphatases"/>
    <property type="match status" value="1"/>
</dbReference>